<gene>
    <name evidence="4" type="ORF">DW252_16095</name>
</gene>
<reference evidence="4 5" key="1">
    <citation type="submission" date="2018-08" db="EMBL/GenBank/DDBJ databases">
        <title>A genome reference for cultivated species of the human gut microbiota.</title>
        <authorList>
            <person name="Zou Y."/>
            <person name="Xue W."/>
            <person name="Luo G."/>
        </authorList>
    </citation>
    <scope>NUCLEOTIDE SEQUENCE [LARGE SCALE GENOMIC DNA]</scope>
    <source>
        <strain evidence="4 5">AM22-12LB</strain>
    </source>
</reference>
<dbReference type="AlphaFoldDB" id="A0A3R6H9T5"/>
<dbReference type="Gene3D" id="3.90.550.10">
    <property type="entry name" value="Spore Coat Polysaccharide Biosynthesis Protein SpsA, Chain A"/>
    <property type="match status" value="1"/>
</dbReference>
<dbReference type="EMBL" id="QRIM01000027">
    <property type="protein sequence ID" value="RHG56298.1"/>
    <property type="molecule type" value="Genomic_DNA"/>
</dbReference>
<evidence type="ECO:0000259" key="3">
    <source>
        <dbReference type="Pfam" id="PF00535"/>
    </source>
</evidence>
<dbReference type="InterPro" id="IPR001173">
    <property type="entry name" value="Glyco_trans_2-like"/>
</dbReference>
<feature type="domain" description="Glycosyltransferase 2-like" evidence="3">
    <location>
        <begin position="8"/>
        <end position="124"/>
    </location>
</feature>
<evidence type="ECO:0000256" key="2">
    <source>
        <dbReference type="ARBA" id="ARBA00022679"/>
    </source>
</evidence>
<dbReference type="SUPFAM" id="SSF53448">
    <property type="entry name" value="Nucleotide-diphospho-sugar transferases"/>
    <property type="match status" value="1"/>
</dbReference>
<evidence type="ECO:0000313" key="5">
    <source>
        <dbReference type="Proteomes" id="UP000286595"/>
    </source>
</evidence>
<proteinExistence type="predicted"/>
<sequence>MVKGPKVSVVIPVYNVADYLSRCLESLRCQTLLDIEIICVNDGSTDNSAEIIQEQMQIDSRIQLINKQNAGVAAARNTGIDAATGDMIVFLDPDDYLANNACERIYEERLNHYADVIVYGSIPFPEIPEPDAWVVWKLNSRDVYYSEPDEKALFGETNSEPFIWNHAYSRDFLNDNHLRFAESIKFGEDIVFLFQTVPMAKRVQYISDRLHYYQCYRSGSFMQQYNGEAEKRLAQHVKNLRMITLFWNEKELLDKWGKDYFEWFINFIVPDLIQFNPKNKKKLALETVKIIEKYNLKKFYRHSKLEVKEKTKRLYKIAAQKG</sequence>
<dbReference type="Proteomes" id="UP000286595">
    <property type="component" value="Unassembled WGS sequence"/>
</dbReference>
<dbReference type="PANTHER" id="PTHR22916">
    <property type="entry name" value="GLYCOSYLTRANSFERASE"/>
    <property type="match status" value="1"/>
</dbReference>
<organism evidence="4 5">
    <name type="scientific">Coprococcus comes</name>
    <dbReference type="NCBI Taxonomy" id="410072"/>
    <lineage>
        <taxon>Bacteria</taxon>
        <taxon>Bacillati</taxon>
        <taxon>Bacillota</taxon>
        <taxon>Clostridia</taxon>
        <taxon>Lachnospirales</taxon>
        <taxon>Lachnospiraceae</taxon>
        <taxon>Coprococcus</taxon>
    </lineage>
</organism>
<keyword evidence="2 4" id="KW-0808">Transferase</keyword>
<comment type="caution">
    <text evidence="4">The sequence shown here is derived from an EMBL/GenBank/DDBJ whole genome shotgun (WGS) entry which is preliminary data.</text>
</comment>
<name>A0A3R6H9T5_9FIRM</name>
<evidence type="ECO:0000313" key="4">
    <source>
        <dbReference type="EMBL" id="RHG56298.1"/>
    </source>
</evidence>
<dbReference type="PANTHER" id="PTHR22916:SF51">
    <property type="entry name" value="GLYCOSYLTRANSFERASE EPSH-RELATED"/>
    <property type="match status" value="1"/>
</dbReference>
<dbReference type="Pfam" id="PF00535">
    <property type="entry name" value="Glycos_transf_2"/>
    <property type="match status" value="1"/>
</dbReference>
<dbReference type="CDD" id="cd00761">
    <property type="entry name" value="Glyco_tranf_GTA_type"/>
    <property type="match status" value="1"/>
</dbReference>
<evidence type="ECO:0000256" key="1">
    <source>
        <dbReference type="ARBA" id="ARBA00022676"/>
    </source>
</evidence>
<accession>A0A3R6H9T5</accession>
<keyword evidence="1" id="KW-0328">Glycosyltransferase</keyword>
<protein>
    <submittedName>
        <fullName evidence="4">Glycosyltransferase</fullName>
    </submittedName>
</protein>
<dbReference type="InterPro" id="IPR029044">
    <property type="entry name" value="Nucleotide-diphossugar_trans"/>
</dbReference>
<dbReference type="GO" id="GO:0016757">
    <property type="term" value="F:glycosyltransferase activity"/>
    <property type="evidence" value="ECO:0007669"/>
    <property type="project" value="UniProtKB-KW"/>
</dbReference>
<dbReference type="RefSeq" id="WP_118219581.1">
    <property type="nucleotide sequence ID" value="NZ_QRIM01000027.1"/>
</dbReference>